<evidence type="ECO:0000256" key="6">
    <source>
        <dbReference type="ARBA" id="ARBA00022840"/>
    </source>
</evidence>
<dbReference type="GO" id="GO:0005524">
    <property type="term" value="F:ATP binding"/>
    <property type="evidence" value="ECO:0007669"/>
    <property type="project" value="UniProtKB-KW"/>
</dbReference>
<keyword evidence="5 10" id="KW-0547">Nucleotide-binding</keyword>
<dbReference type="Gene3D" id="2.170.220.10">
    <property type="match status" value="1"/>
</dbReference>
<name>A0A7C1DJ11_UNCKA</name>
<dbReference type="SUPFAM" id="SSF47323">
    <property type="entry name" value="Anticodon-binding domain of a subclass of class I aminoacyl-tRNA synthetases"/>
    <property type="match status" value="1"/>
</dbReference>
<evidence type="ECO:0000256" key="1">
    <source>
        <dbReference type="ARBA" id="ARBA00003314"/>
    </source>
</evidence>
<dbReference type="CDD" id="cd00814">
    <property type="entry name" value="MetRS_core"/>
    <property type="match status" value="1"/>
</dbReference>
<sequence length="484" mass="55433">MTTTNNKPQKILITTAIDYANSVIHVGHAYEKILADCMARYYRKLIGPENVFFVTGTDEHGTSTYKAAQKAGEPVEEYTKKVSQEDKEQIDSLDISYDRFICTTNEDHKKVASEFFEKALKTGAIYKGKYEGLYCEGCEAYKTLTELDENGKCPFHVSREIQKVEEENYFLKWSDFAEDLKKLIEQKDFILPETRKNEMLGFLTQGLQDLPVSRPKYKVPWGIPVPGDEEQVIYVWYDALVNYYTAAKPKGFWEDDVKIVHFVGKDILRWHSLLWPAMLMNLGLRLPNTIYTHGFVNLDGQKISKSLGNVIYPKDLVEKYGVDAVRYYFLKHGPITEDVDISLAHFEEVYNADLANGLGNTVARIAKMAQNSGIRFKVEDSANIGDSGNIWDSTWATPLTEFRADLALQNIRNMLSQLDKHINENEPWGQKDSKKLEEILSFEVNSVRYIAQVLEPFLPSTSKKIQEQYQMKGITTTNALFPRL</sequence>
<organism evidence="12">
    <name type="scientific">candidate division WWE3 bacterium</name>
    <dbReference type="NCBI Taxonomy" id="2053526"/>
    <lineage>
        <taxon>Bacteria</taxon>
        <taxon>Katanobacteria</taxon>
    </lineage>
</organism>
<proteinExistence type="inferred from homology"/>
<dbReference type="FunFam" id="2.170.220.10:FF:000003">
    <property type="entry name" value="Methionine--tRNA ligase"/>
    <property type="match status" value="1"/>
</dbReference>
<protein>
    <recommendedName>
        <fullName evidence="3">Methionine--tRNA ligase</fullName>
        <ecNumber evidence="2">6.1.1.10</ecNumber>
    </recommendedName>
    <alternativeName>
        <fullName evidence="9">Methionyl-tRNA synthetase</fullName>
    </alternativeName>
</protein>
<feature type="domain" description="Methionyl/Leucyl tRNA synthetase" evidence="11">
    <location>
        <begin position="162"/>
        <end position="365"/>
    </location>
</feature>
<evidence type="ECO:0000256" key="3">
    <source>
        <dbReference type="ARBA" id="ARBA00018753"/>
    </source>
</evidence>
<comment type="caution">
    <text evidence="12">The sequence shown here is derived from an EMBL/GenBank/DDBJ whole genome shotgun (WGS) entry which is preliminary data.</text>
</comment>
<dbReference type="AlphaFoldDB" id="A0A7C1DJ11"/>
<dbReference type="EC" id="6.1.1.10" evidence="2"/>
<dbReference type="GO" id="GO:0004825">
    <property type="term" value="F:methionine-tRNA ligase activity"/>
    <property type="evidence" value="ECO:0007669"/>
    <property type="project" value="UniProtKB-EC"/>
</dbReference>
<dbReference type="InterPro" id="IPR023457">
    <property type="entry name" value="Met-tRNA_synth_2"/>
</dbReference>
<evidence type="ECO:0000256" key="2">
    <source>
        <dbReference type="ARBA" id="ARBA00012838"/>
    </source>
</evidence>
<dbReference type="Pfam" id="PF09334">
    <property type="entry name" value="tRNA-synt_1g"/>
    <property type="match status" value="2"/>
</dbReference>
<evidence type="ECO:0000256" key="9">
    <source>
        <dbReference type="ARBA" id="ARBA00030904"/>
    </source>
</evidence>
<dbReference type="InterPro" id="IPR009080">
    <property type="entry name" value="tRNAsynth_Ia_anticodon-bd"/>
</dbReference>
<evidence type="ECO:0000313" key="12">
    <source>
        <dbReference type="EMBL" id="HDQ88761.1"/>
    </source>
</evidence>
<dbReference type="InterPro" id="IPR014758">
    <property type="entry name" value="Met-tRNA_synth"/>
</dbReference>
<dbReference type="InterPro" id="IPR014729">
    <property type="entry name" value="Rossmann-like_a/b/a_fold"/>
</dbReference>
<comment type="similarity">
    <text evidence="10">Belongs to the class-I aminoacyl-tRNA synthetase family.</text>
</comment>
<dbReference type="InterPro" id="IPR033911">
    <property type="entry name" value="MetRS_core"/>
</dbReference>
<dbReference type="EMBL" id="DSDM01000081">
    <property type="protein sequence ID" value="HDQ88761.1"/>
    <property type="molecule type" value="Genomic_DNA"/>
</dbReference>
<evidence type="ECO:0000256" key="10">
    <source>
        <dbReference type="RuleBase" id="RU363039"/>
    </source>
</evidence>
<comment type="function">
    <text evidence="1">Is required not only for elongation of protein synthesis but also for the initiation of all mRNA translation through initiator tRNA(fMet) aminoacylation.</text>
</comment>
<dbReference type="PANTHER" id="PTHR43326">
    <property type="entry name" value="METHIONYL-TRNA SYNTHETASE"/>
    <property type="match status" value="1"/>
</dbReference>
<evidence type="ECO:0000256" key="8">
    <source>
        <dbReference type="ARBA" id="ARBA00023146"/>
    </source>
</evidence>
<dbReference type="GO" id="GO:0006431">
    <property type="term" value="P:methionyl-tRNA aminoacylation"/>
    <property type="evidence" value="ECO:0007669"/>
    <property type="project" value="InterPro"/>
</dbReference>
<keyword evidence="8 10" id="KW-0030">Aminoacyl-tRNA synthetase</keyword>
<feature type="domain" description="Methionyl/Leucyl tRNA synthetase" evidence="11">
    <location>
        <begin position="11"/>
        <end position="155"/>
    </location>
</feature>
<evidence type="ECO:0000256" key="4">
    <source>
        <dbReference type="ARBA" id="ARBA00022598"/>
    </source>
</evidence>
<dbReference type="Gene3D" id="1.10.730.10">
    <property type="entry name" value="Isoleucyl-tRNA Synthetase, Domain 1"/>
    <property type="match status" value="1"/>
</dbReference>
<dbReference type="Gene3D" id="3.40.50.620">
    <property type="entry name" value="HUPs"/>
    <property type="match status" value="1"/>
</dbReference>
<keyword evidence="7 10" id="KW-0648">Protein biosynthesis</keyword>
<evidence type="ECO:0000259" key="11">
    <source>
        <dbReference type="Pfam" id="PF09334"/>
    </source>
</evidence>
<dbReference type="PANTHER" id="PTHR43326:SF1">
    <property type="entry name" value="METHIONINE--TRNA LIGASE, MITOCHONDRIAL"/>
    <property type="match status" value="1"/>
</dbReference>
<reference evidence="12" key="1">
    <citation type="journal article" date="2020" name="mSystems">
        <title>Genome- and Community-Level Interaction Insights into Carbon Utilization and Element Cycling Functions of Hydrothermarchaeota in Hydrothermal Sediment.</title>
        <authorList>
            <person name="Zhou Z."/>
            <person name="Liu Y."/>
            <person name="Xu W."/>
            <person name="Pan J."/>
            <person name="Luo Z.H."/>
            <person name="Li M."/>
        </authorList>
    </citation>
    <scope>NUCLEOTIDE SEQUENCE [LARGE SCALE GENOMIC DNA]</scope>
    <source>
        <strain evidence="12">SpSt-1219</strain>
    </source>
</reference>
<accession>A0A7C1DJ11</accession>
<keyword evidence="4 10" id="KW-0436">Ligase</keyword>
<dbReference type="InterPro" id="IPR015413">
    <property type="entry name" value="Methionyl/Leucyl_tRNA_Synth"/>
</dbReference>
<keyword evidence="6 10" id="KW-0067">ATP-binding</keyword>
<dbReference type="NCBIfam" id="TIGR00398">
    <property type="entry name" value="metG"/>
    <property type="match status" value="1"/>
</dbReference>
<dbReference type="SUPFAM" id="SSF52374">
    <property type="entry name" value="Nucleotidylyl transferase"/>
    <property type="match status" value="1"/>
</dbReference>
<evidence type="ECO:0000256" key="7">
    <source>
        <dbReference type="ARBA" id="ARBA00022917"/>
    </source>
</evidence>
<gene>
    <name evidence="12" type="ORF">ENN92_01280</name>
</gene>
<dbReference type="Proteomes" id="UP000886066">
    <property type="component" value="Unassembled WGS sequence"/>
</dbReference>
<evidence type="ECO:0000256" key="5">
    <source>
        <dbReference type="ARBA" id="ARBA00022741"/>
    </source>
</evidence>
<dbReference type="PRINTS" id="PR01041">
    <property type="entry name" value="TRNASYNTHMET"/>
</dbReference>